<reference evidence="2 3" key="1">
    <citation type="submission" date="2008-07" db="EMBL/GenBank/DDBJ databases">
        <authorList>
            <person name="El-Sayed N."/>
            <person name="Caler E."/>
            <person name="Inman J."/>
            <person name="Amedeo P."/>
            <person name="Hass B."/>
            <person name="Wortman J."/>
        </authorList>
    </citation>
    <scope>NUCLEOTIDE SEQUENCE [LARGE SCALE GENOMIC DNA]</scope>
    <source>
        <strain evidence="3">ATCC 50983 / TXsc</strain>
    </source>
</reference>
<organism evidence="3">
    <name type="scientific">Perkinsus marinus (strain ATCC 50983 / TXsc)</name>
    <dbReference type="NCBI Taxonomy" id="423536"/>
    <lineage>
        <taxon>Eukaryota</taxon>
        <taxon>Sar</taxon>
        <taxon>Alveolata</taxon>
        <taxon>Perkinsozoa</taxon>
        <taxon>Perkinsea</taxon>
        <taxon>Perkinsida</taxon>
        <taxon>Perkinsidae</taxon>
        <taxon>Perkinsus</taxon>
    </lineage>
</organism>
<evidence type="ECO:0000313" key="2">
    <source>
        <dbReference type="EMBL" id="EER20209.1"/>
    </source>
</evidence>
<dbReference type="InterPro" id="IPR027417">
    <property type="entry name" value="P-loop_NTPase"/>
</dbReference>
<dbReference type="RefSeq" id="XP_002788413.1">
    <property type="nucleotide sequence ID" value="XM_002788367.1"/>
</dbReference>
<name>C5K5Q2_PERM5</name>
<keyword evidence="2" id="KW-0808">Transferase</keyword>
<dbReference type="PANTHER" id="PTHR10285">
    <property type="entry name" value="URIDINE KINASE"/>
    <property type="match status" value="1"/>
</dbReference>
<keyword evidence="2" id="KW-0418">Kinase</keyword>
<dbReference type="GO" id="GO:0005524">
    <property type="term" value="F:ATP binding"/>
    <property type="evidence" value="ECO:0007669"/>
    <property type="project" value="InterPro"/>
</dbReference>
<dbReference type="Gene3D" id="3.40.50.300">
    <property type="entry name" value="P-loop containing nucleotide triphosphate hydrolases"/>
    <property type="match status" value="3"/>
</dbReference>
<keyword evidence="3" id="KW-1185">Reference proteome</keyword>
<dbReference type="GeneID" id="9053727"/>
<dbReference type="GO" id="GO:0016301">
    <property type="term" value="F:kinase activity"/>
    <property type="evidence" value="ECO:0007669"/>
    <property type="project" value="UniProtKB-KW"/>
</dbReference>
<dbReference type="InterPro" id="IPR006083">
    <property type="entry name" value="PRK/URK"/>
</dbReference>
<dbReference type="InParanoid" id="C5K5Q2"/>
<dbReference type="Proteomes" id="UP000007800">
    <property type="component" value="Unassembled WGS sequence"/>
</dbReference>
<evidence type="ECO:0000259" key="1">
    <source>
        <dbReference type="Pfam" id="PF00485"/>
    </source>
</evidence>
<proteinExistence type="predicted"/>
<dbReference type="Pfam" id="PF00485">
    <property type="entry name" value="PRK"/>
    <property type="match status" value="1"/>
</dbReference>
<dbReference type="EMBL" id="GG670703">
    <property type="protein sequence ID" value="EER20209.1"/>
    <property type="molecule type" value="Genomic_DNA"/>
</dbReference>
<evidence type="ECO:0000313" key="3">
    <source>
        <dbReference type="Proteomes" id="UP000007800"/>
    </source>
</evidence>
<dbReference type="SUPFAM" id="SSF52540">
    <property type="entry name" value="P-loop containing nucleoside triphosphate hydrolases"/>
    <property type="match status" value="1"/>
</dbReference>
<sequence>MAAAAAAVEISPSDLISHILLSLPSDHSRLLIGVVGAPGAGKSAVSRHLVAEINRISNNNIAILVPLDGFHYTRHYLDTQMADPVAARRYRGAHWTFDKEGFITCLNRLKNCDNVDCPQFDHSVHDPEEGKIKVREHHRIVIVEGLWVFYPPWGLPDDIYQIKVLVKASAKNRQYRVGNLPDM</sequence>
<dbReference type="OMA" id="NTSMTHI"/>
<feature type="domain" description="Phosphoribulokinase/uridine kinase" evidence="1">
    <location>
        <begin position="31"/>
        <end position="150"/>
    </location>
</feature>
<protein>
    <submittedName>
        <fullName evidence="2">Pantothenate kinase, putative</fullName>
    </submittedName>
</protein>
<dbReference type="AlphaFoldDB" id="C5K5Q2"/>
<gene>
    <name evidence="2" type="ORF">Pmar_PMAR015208</name>
</gene>
<accession>C5K5Q2</accession>
<dbReference type="OrthoDB" id="6362633at2759"/>